<dbReference type="SMART" id="SM00450">
    <property type="entry name" value="RHOD"/>
    <property type="match status" value="2"/>
</dbReference>
<protein>
    <submittedName>
        <fullName evidence="3">Putative thiosulfate sulfurtransferase SseA</fullName>
        <ecNumber evidence="3">2.8.1.1</ecNumber>
    </submittedName>
</protein>
<feature type="domain" description="Rhodanese" evidence="2">
    <location>
        <begin position="214"/>
        <end position="329"/>
    </location>
</feature>
<comment type="caution">
    <text evidence="3">The sequence shown here is derived from an EMBL/GenBank/DDBJ whole genome shotgun (WGS) entry which is preliminary data.</text>
</comment>
<dbReference type="EMBL" id="MLJW01000122">
    <property type="protein sequence ID" value="OIQ98194.1"/>
    <property type="molecule type" value="Genomic_DNA"/>
</dbReference>
<dbReference type="EC" id="2.8.1.1" evidence="3"/>
<dbReference type="InterPro" id="IPR036873">
    <property type="entry name" value="Rhodanese-like_dom_sf"/>
</dbReference>
<feature type="domain" description="Rhodanese" evidence="2">
    <location>
        <begin position="45"/>
        <end position="181"/>
    </location>
</feature>
<name>A0A1J5RRE2_9ZZZZ</name>
<accession>A0A1J5RRE2</accession>
<dbReference type="AlphaFoldDB" id="A0A1J5RRE2"/>
<sequence length="332" mass="36079">MLTVPPSNRFMRFLAKILPGLCLGGAVHAASLPGPLVNVAWLHDHSSEVQIVDIRDDVNSLTSDPQFETRDGHKILIKVGGYIPGALSVNFWALRDKREIDGQAIHFLPPSPKNFQEVMQASLLEPDRPIVLVPTGDDSGSLQEAAYLAWELQLMGVKDDQLAILNGGTHAWIAAGYSVDTDAIAPMSTGHWLAKPVNSAFLATTPQVLQAARTPGQPLLIDARPIAQYVGVEKSIVATRPGRIPSAHPLPPSALYRVADDGSARFLTMAQYRALIPLFSLPSKGAMIVYCNTGQYAASVWFIMNRLLGNDQVRVYPGEWTHLNEPLSELPG</sequence>
<evidence type="ECO:0000256" key="1">
    <source>
        <dbReference type="ARBA" id="ARBA00022737"/>
    </source>
</evidence>
<gene>
    <name evidence="3" type="primary">sseA_3</name>
    <name evidence="3" type="ORF">GALL_197880</name>
</gene>
<dbReference type="Gene3D" id="3.40.250.10">
    <property type="entry name" value="Rhodanese-like domain"/>
    <property type="match status" value="2"/>
</dbReference>
<organism evidence="3">
    <name type="scientific">mine drainage metagenome</name>
    <dbReference type="NCBI Taxonomy" id="410659"/>
    <lineage>
        <taxon>unclassified sequences</taxon>
        <taxon>metagenomes</taxon>
        <taxon>ecological metagenomes</taxon>
    </lineage>
</organism>
<proteinExistence type="predicted"/>
<keyword evidence="3" id="KW-0808">Transferase</keyword>
<evidence type="ECO:0000313" key="3">
    <source>
        <dbReference type="EMBL" id="OIQ98194.1"/>
    </source>
</evidence>
<dbReference type="GO" id="GO:0004792">
    <property type="term" value="F:thiosulfate-cyanide sulfurtransferase activity"/>
    <property type="evidence" value="ECO:0007669"/>
    <property type="project" value="UniProtKB-EC"/>
</dbReference>
<evidence type="ECO:0000259" key="2">
    <source>
        <dbReference type="PROSITE" id="PS50206"/>
    </source>
</evidence>
<dbReference type="InterPro" id="IPR001763">
    <property type="entry name" value="Rhodanese-like_dom"/>
</dbReference>
<dbReference type="PANTHER" id="PTHR43855">
    <property type="entry name" value="THIOSULFATE SULFURTRANSFERASE"/>
    <property type="match status" value="1"/>
</dbReference>
<dbReference type="Pfam" id="PF00581">
    <property type="entry name" value="Rhodanese"/>
    <property type="match status" value="2"/>
</dbReference>
<dbReference type="SUPFAM" id="SSF52821">
    <property type="entry name" value="Rhodanese/Cell cycle control phosphatase"/>
    <property type="match status" value="2"/>
</dbReference>
<keyword evidence="1" id="KW-0677">Repeat</keyword>
<dbReference type="InterPro" id="IPR051126">
    <property type="entry name" value="Thiosulfate_sulfurtransferase"/>
</dbReference>
<dbReference type="PANTHER" id="PTHR43855:SF1">
    <property type="entry name" value="THIOSULFATE SULFURTRANSFERASE"/>
    <property type="match status" value="1"/>
</dbReference>
<dbReference type="PROSITE" id="PS50206">
    <property type="entry name" value="RHODANESE_3"/>
    <property type="match status" value="2"/>
</dbReference>
<reference evidence="3" key="1">
    <citation type="submission" date="2016-10" db="EMBL/GenBank/DDBJ databases">
        <title>Sequence of Gallionella enrichment culture.</title>
        <authorList>
            <person name="Poehlein A."/>
            <person name="Muehling M."/>
            <person name="Daniel R."/>
        </authorList>
    </citation>
    <scope>NUCLEOTIDE SEQUENCE</scope>
</reference>